<dbReference type="AlphaFoldDB" id="A0A846MQ75"/>
<dbReference type="Proteomes" id="UP000537126">
    <property type="component" value="Unassembled WGS sequence"/>
</dbReference>
<dbReference type="RefSeq" id="WP_166918887.1">
    <property type="nucleotide sequence ID" value="NZ_JAASRN010000002.1"/>
</dbReference>
<dbReference type="EMBL" id="JAASRN010000002">
    <property type="protein sequence ID" value="NIK73605.1"/>
    <property type="molecule type" value="Genomic_DNA"/>
</dbReference>
<protein>
    <recommendedName>
        <fullName evidence="3">WbqC-like protein family protein</fullName>
    </recommendedName>
</protein>
<accession>A0A846MQ75</accession>
<gene>
    <name evidence="1" type="ORF">FHS56_001118</name>
</gene>
<reference evidence="1 2" key="1">
    <citation type="submission" date="2020-03" db="EMBL/GenBank/DDBJ databases">
        <title>Genomic Encyclopedia of Type Strains, Phase IV (KMG-IV): sequencing the most valuable type-strain genomes for metagenomic binning, comparative biology and taxonomic classification.</title>
        <authorList>
            <person name="Goeker M."/>
        </authorList>
    </citation>
    <scope>NUCLEOTIDE SEQUENCE [LARGE SCALE GENOMIC DNA]</scope>
    <source>
        <strain evidence="1 2">DSM 5718</strain>
    </source>
</reference>
<organism evidence="1 2">
    <name type="scientific">Thermonema lapsum</name>
    <dbReference type="NCBI Taxonomy" id="28195"/>
    <lineage>
        <taxon>Bacteria</taxon>
        <taxon>Pseudomonadati</taxon>
        <taxon>Bacteroidota</taxon>
        <taxon>Cytophagia</taxon>
        <taxon>Cytophagales</taxon>
        <taxon>Thermonemataceae</taxon>
        <taxon>Thermonema</taxon>
    </lineage>
</organism>
<proteinExistence type="predicted"/>
<evidence type="ECO:0000313" key="1">
    <source>
        <dbReference type="EMBL" id="NIK73605.1"/>
    </source>
</evidence>
<keyword evidence="2" id="KW-1185">Reference proteome</keyword>
<sequence length="237" mass="28437">MSPTRKKVIITQSNYIPWKGYFDSIALVDEFILYDDVQYTRRDWRNRNLIKTYQGLQWLTIPVEVKGKYFQKIKETKISDKNWADDHLKAIKLNYAKAQHFKEVFPFLENIYQKAKNFVYLSEINYLFLSEICKYLDIHTPMKFSYEYPYQSEDRNLRLIEICQLANATDYYSGPAAQSYLDITLFEKHNIKVHWLDYSGYKEYAQLHPPFEHKVSIIDLLLNEGKNSKQFLKYTTK</sequence>
<evidence type="ECO:0008006" key="3">
    <source>
        <dbReference type="Google" id="ProtNLM"/>
    </source>
</evidence>
<dbReference type="InterPro" id="IPR014985">
    <property type="entry name" value="WbqC"/>
</dbReference>
<name>A0A846MQ75_9BACT</name>
<evidence type="ECO:0000313" key="2">
    <source>
        <dbReference type="Proteomes" id="UP000537126"/>
    </source>
</evidence>
<dbReference type="Pfam" id="PF08889">
    <property type="entry name" value="WbqC"/>
    <property type="match status" value="1"/>
</dbReference>
<comment type="caution">
    <text evidence="1">The sequence shown here is derived from an EMBL/GenBank/DDBJ whole genome shotgun (WGS) entry which is preliminary data.</text>
</comment>